<dbReference type="Gene3D" id="1.10.490.110">
    <property type="entry name" value="Uncharacterized conserved protein DUF2267"/>
    <property type="match status" value="1"/>
</dbReference>
<evidence type="ECO:0000313" key="7">
    <source>
        <dbReference type="Proteomes" id="UP000265768"/>
    </source>
</evidence>
<dbReference type="InterPro" id="IPR001533">
    <property type="entry name" value="Pterin_deHydtase"/>
</dbReference>
<comment type="caution">
    <text evidence="6">The sequence shown here is derived from an EMBL/GenBank/DDBJ whole genome shotgun (WGS) entry which is preliminary data.</text>
</comment>
<reference evidence="6 7" key="1">
    <citation type="submission" date="2018-09" db="EMBL/GenBank/DDBJ databases">
        <title>YIM 75507 draft genome.</title>
        <authorList>
            <person name="Tang S."/>
            <person name="Feng Y."/>
        </authorList>
    </citation>
    <scope>NUCLEOTIDE SEQUENCE [LARGE SCALE GENOMIC DNA]</scope>
    <source>
        <strain evidence="6 7">YIM 75507</strain>
    </source>
</reference>
<name>A0A3A4AWW4_9ACTN</name>
<dbReference type="GO" id="GO:0008124">
    <property type="term" value="F:4-alpha-hydroxytetrahydrobiopterin dehydratase activity"/>
    <property type="evidence" value="ECO:0007669"/>
    <property type="project" value="UniProtKB-EC"/>
</dbReference>
<dbReference type="AlphaFoldDB" id="A0A3A4AWW4"/>
<organism evidence="6 7">
    <name type="scientific">Bailinhaonella thermotolerans</name>
    <dbReference type="NCBI Taxonomy" id="1070861"/>
    <lineage>
        <taxon>Bacteria</taxon>
        <taxon>Bacillati</taxon>
        <taxon>Actinomycetota</taxon>
        <taxon>Actinomycetes</taxon>
        <taxon>Streptosporangiales</taxon>
        <taxon>Streptosporangiaceae</taxon>
        <taxon>Bailinhaonella</taxon>
    </lineage>
</organism>
<dbReference type="InterPro" id="IPR038282">
    <property type="entry name" value="DUF2267_sf"/>
</dbReference>
<dbReference type="GO" id="GO:0006729">
    <property type="term" value="P:tetrahydrobiopterin biosynthetic process"/>
    <property type="evidence" value="ECO:0007669"/>
    <property type="project" value="InterPro"/>
</dbReference>
<comment type="similarity">
    <text evidence="2">Belongs to the pterin-4-alpha-carbinolamine dehydratase family.</text>
</comment>
<dbReference type="EMBL" id="QZEY01000009">
    <property type="protein sequence ID" value="RJL30323.1"/>
    <property type="molecule type" value="Genomic_DNA"/>
</dbReference>
<evidence type="ECO:0000256" key="4">
    <source>
        <dbReference type="ARBA" id="ARBA00021735"/>
    </source>
</evidence>
<comment type="catalytic activity">
    <reaction evidence="1">
        <text>(4aS,6R)-4a-hydroxy-L-erythro-5,6,7,8-tetrahydrobiopterin = (6R)-L-erythro-6,7-dihydrobiopterin + H2O</text>
        <dbReference type="Rhea" id="RHEA:11920"/>
        <dbReference type="ChEBI" id="CHEBI:15377"/>
        <dbReference type="ChEBI" id="CHEBI:15642"/>
        <dbReference type="ChEBI" id="CHEBI:43120"/>
        <dbReference type="EC" id="4.2.1.96"/>
    </reaction>
</comment>
<dbReference type="OrthoDB" id="3618409at2"/>
<evidence type="ECO:0000256" key="5">
    <source>
        <dbReference type="ARBA" id="ARBA00023239"/>
    </source>
</evidence>
<proteinExistence type="inferred from homology"/>
<dbReference type="Proteomes" id="UP000265768">
    <property type="component" value="Unassembled WGS sequence"/>
</dbReference>
<gene>
    <name evidence="6" type="ORF">D5H75_22320</name>
</gene>
<dbReference type="InterPro" id="IPR036428">
    <property type="entry name" value="PCD_sf"/>
</dbReference>
<dbReference type="RefSeq" id="WP_119928469.1">
    <property type="nucleotide sequence ID" value="NZ_QZEY01000009.1"/>
</dbReference>
<evidence type="ECO:0000313" key="6">
    <source>
        <dbReference type="EMBL" id="RJL30323.1"/>
    </source>
</evidence>
<dbReference type="EC" id="4.2.1.96" evidence="3"/>
<evidence type="ECO:0000256" key="3">
    <source>
        <dbReference type="ARBA" id="ARBA00013252"/>
    </source>
</evidence>
<keyword evidence="7" id="KW-1185">Reference proteome</keyword>
<sequence>MPVQYRELLDSVCRMTGLDSGAARAAAEATITALGRSLGEPERGRLLSEVPNELTNDFPIDGEPQDYDEAGFVRAVSLLGRRPPEQARLRAQAVLSALVEQEPKLVEELRVPPGIRPLFEPPSAGGGLTGPVGGAAPLTEEEVRAGLEGLPDWTGDCHGIRRTLTLPEDQLDRVLERVERIKTGPARRAPMITRHPGGVAELELCTSSVNAVTVLDLDLADTVDSVIADAAGGIGSPYGS</sequence>
<dbReference type="Pfam" id="PF01329">
    <property type="entry name" value="Pterin_4a"/>
    <property type="match status" value="1"/>
</dbReference>
<protein>
    <recommendedName>
        <fullName evidence="4">Putative pterin-4-alpha-carbinolamine dehydratase</fullName>
        <ecNumber evidence="3">4.2.1.96</ecNumber>
    </recommendedName>
</protein>
<keyword evidence="5" id="KW-0456">Lyase</keyword>
<dbReference type="Pfam" id="PF10025">
    <property type="entry name" value="DUF2267"/>
    <property type="match status" value="1"/>
</dbReference>
<evidence type="ECO:0000256" key="1">
    <source>
        <dbReference type="ARBA" id="ARBA00001554"/>
    </source>
</evidence>
<accession>A0A3A4AWW4</accession>
<dbReference type="InterPro" id="IPR018727">
    <property type="entry name" value="DUF2267"/>
</dbReference>
<evidence type="ECO:0000256" key="2">
    <source>
        <dbReference type="ARBA" id="ARBA00006472"/>
    </source>
</evidence>
<dbReference type="SUPFAM" id="SSF55248">
    <property type="entry name" value="PCD-like"/>
    <property type="match status" value="1"/>
</dbReference>